<keyword evidence="2 4" id="KW-0807">Transducer</keyword>
<dbReference type="Pfam" id="PF00015">
    <property type="entry name" value="MCPsignal"/>
    <property type="match status" value="1"/>
</dbReference>
<dbReference type="SUPFAM" id="SSF58104">
    <property type="entry name" value="Methyl-accepting chemotaxis protein (MCP) signaling domain"/>
    <property type="match status" value="1"/>
</dbReference>
<organism evidence="9 10">
    <name type="scientific">Shewanella submarina</name>
    <dbReference type="NCBI Taxonomy" id="2016376"/>
    <lineage>
        <taxon>Bacteria</taxon>
        <taxon>Pseudomonadati</taxon>
        <taxon>Pseudomonadota</taxon>
        <taxon>Gammaproteobacteria</taxon>
        <taxon>Alteromonadales</taxon>
        <taxon>Shewanellaceae</taxon>
        <taxon>Shewanella</taxon>
    </lineage>
</organism>
<dbReference type="PANTHER" id="PTHR32089">
    <property type="entry name" value="METHYL-ACCEPTING CHEMOTAXIS PROTEIN MCPB"/>
    <property type="match status" value="1"/>
</dbReference>
<dbReference type="SMART" id="SM00304">
    <property type="entry name" value="HAMP"/>
    <property type="match status" value="1"/>
</dbReference>
<evidence type="ECO:0000256" key="4">
    <source>
        <dbReference type="PROSITE-ProRule" id="PRU00284"/>
    </source>
</evidence>
<keyword evidence="10" id="KW-1185">Reference proteome</keyword>
<name>A0ABV7GCU4_9GAMM</name>
<protein>
    <submittedName>
        <fullName evidence="9">Methyl-accepting chemotaxis protein</fullName>
    </submittedName>
</protein>
<comment type="caution">
    <text evidence="9">The sequence shown here is derived from an EMBL/GenBank/DDBJ whole genome shotgun (WGS) entry which is preliminary data.</text>
</comment>
<feature type="coiled-coil region" evidence="5">
    <location>
        <begin position="82"/>
        <end position="109"/>
    </location>
</feature>
<feature type="domain" description="Methyl-accepting transducer" evidence="7">
    <location>
        <begin position="402"/>
        <end position="638"/>
    </location>
</feature>
<dbReference type="PROSITE" id="PS50111">
    <property type="entry name" value="CHEMOTAXIS_TRANSDUC_2"/>
    <property type="match status" value="1"/>
</dbReference>
<dbReference type="Proteomes" id="UP001595621">
    <property type="component" value="Unassembled WGS sequence"/>
</dbReference>
<comment type="subcellular location">
    <subcellularLocation>
        <location evidence="1">Membrane</location>
    </subcellularLocation>
</comment>
<keyword evidence="6" id="KW-0472">Membrane</keyword>
<keyword evidence="5" id="KW-0175">Coiled coil</keyword>
<evidence type="ECO:0000259" key="8">
    <source>
        <dbReference type="PROSITE" id="PS50885"/>
    </source>
</evidence>
<dbReference type="InterPro" id="IPR004089">
    <property type="entry name" value="MCPsignal_dom"/>
</dbReference>
<evidence type="ECO:0000256" key="6">
    <source>
        <dbReference type="SAM" id="Phobius"/>
    </source>
</evidence>
<sequence length="674" mass="73054">MKINMTTRVIGGFSIVTLLLVVLGGDSLLTQNNLKHTTSSLKEISMPSLITTNQIAANLSSQQRVLLSLYHSQASADIPAQAEQRNQQHQAIEEQLSKLQRLLAQQSKISAQLQRLSQGYTDFSDRAQKLIQDHQASLKLKEQLNNRRDDLEYELDDVTSNLLDIIDLETSSNDAERRIAASAVAVDNNLTTVVSTLYELVAAKDREKYDLIVNDLNYLTSDIESKLSYLLRHGETMSKLSASLSDIDAGLKSVLQTINNQDGLIQDKARQLTNQEQATADLRQIETEAANIEALMTTISAEIETSTDNLSAEAISSIERGSVQTLMLMLIAVVVAVVVSMAVIGPLRRSLSKVNHALDVLAGGNLTHKLDDSGHDEFSELARNCNRLIDSLRGLIQGILDRSTQLAAAAEETSAITTQTEAGIQEQRSQVNLIAQATTELNARSHDVAQSATSALEQVEKADAEAQHMQTIADENKQIIQHLADEVAKAGQVINKVHADSASISTILDVIRGIADQTNLLALNAAIEAARAGEQGRGFAVVADEVRSLASRTQDSTQEIHQMIEILQKGTQEAVAVMENGRAQAQACVEKTEQANEALTAISDSVHRAFDAGNQITHAANEQSQLSQDVSVKLDHIAAISEESATGAEQTAISSAEVAKLAEELQSSVREFRV</sequence>
<dbReference type="SMART" id="SM00283">
    <property type="entry name" value="MA"/>
    <property type="match status" value="1"/>
</dbReference>
<evidence type="ECO:0000313" key="10">
    <source>
        <dbReference type="Proteomes" id="UP001595621"/>
    </source>
</evidence>
<evidence type="ECO:0000313" key="9">
    <source>
        <dbReference type="EMBL" id="MFC3137291.1"/>
    </source>
</evidence>
<dbReference type="PANTHER" id="PTHR32089:SF70">
    <property type="entry name" value="ENERGY TAXIS MODULATING METHYL ACCEPTING SENSORY TRANSDUCER"/>
    <property type="match status" value="1"/>
</dbReference>
<evidence type="ECO:0000259" key="7">
    <source>
        <dbReference type="PROSITE" id="PS50111"/>
    </source>
</evidence>
<dbReference type="CDD" id="cd11386">
    <property type="entry name" value="MCP_signal"/>
    <property type="match status" value="1"/>
</dbReference>
<feature type="coiled-coil region" evidence="5">
    <location>
        <begin position="275"/>
        <end position="302"/>
    </location>
</feature>
<proteinExistence type="inferred from homology"/>
<dbReference type="RefSeq" id="WP_248935399.1">
    <property type="nucleotide sequence ID" value="NZ_JAKILF010000002.1"/>
</dbReference>
<feature type="domain" description="HAMP" evidence="8">
    <location>
        <begin position="345"/>
        <end position="397"/>
    </location>
</feature>
<evidence type="ECO:0000256" key="5">
    <source>
        <dbReference type="SAM" id="Coils"/>
    </source>
</evidence>
<keyword evidence="6" id="KW-1133">Transmembrane helix</keyword>
<reference evidence="10" key="1">
    <citation type="journal article" date="2019" name="Int. J. Syst. Evol. Microbiol.">
        <title>The Global Catalogue of Microorganisms (GCM) 10K type strain sequencing project: providing services to taxonomists for standard genome sequencing and annotation.</title>
        <authorList>
            <consortium name="The Broad Institute Genomics Platform"/>
            <consortium name="The Broad Institute Genome Sequencing Center for Infectious Disease"/>
            <person name="Wu L."/>
            <person name="Ma J."/>
        </authorList>
    </citation>
    <scope>NUCLEOTIDE SEQUENCE [LARGE SCALE GENOMIC DNA]</scope>
    <source>
        <strain evidence="10">KCTC 52277</strain>
    </source>
</reference>
<dbReference type="InterPro" id="IPR003660">
    <property type="entry name" value="HAMP_dom"/>
</dbReference>
<gene>
    <name evidence="9" type="ORF">ACFOE0_03715</name>
</gene>
<dbReference type="Pfam" id="PF00672">
    <property type="entry name" value="HAMP"/>
    <property type="match status" value="1"/>
</dbReference>
<dbReference type="PROSITE" id="PS50885">
    <property type="entry name" value="HAMP"/>
    <property type="match status" value="1"/>
</dbReference>
<keyword evidence="6" id="KW-0812">Transmembrane</keyword>
<comment type="similarity">
    <text evidence="3">Belongs to the methyl-accepting chemotaxis (MCP) protein family.</text>
</comment>
<dbReference type="Gene3D" id="1.10.287.950">
    <property type="entry name" value="Methyl-accepting chemotaxis protein"/>
    <property type="match status" value="1"/>
</dbReference>
<dbReference type="CDD" id="cd06225">
    <property type="entry name" value="HAMP"/>
    <property type="match status" value="1"/>
</dbReference>
<accession>A0ABV7GCU4</accession>
<dbReference type="EMBL" id="JBHRTD010000006">
    <property type="protein sequence ID" value="MFC3137291.1"/>
    <property type="molecule type" value="Genomic_DNA"/>
</dbReference>
<evidence type="ECO:0000256" key="1">
    <source>
        <dbReference type="ARBA" id="ARBA00004370"/>
    </source>
</evidence>
<feature type="transmembrane region" description="Helical" evidence="6">
    <location>
        <begin position="326"/>
        <end position="347"/>
    </location>
</feature>
<evidence type="ECO:0000256" key="3">
    <source>
        <dbReference type="ARBA" id="ARBA00029447"/>
    </source>
</evidence>
<evidence type="ECO:0000256" key="2">
    <source>
        <dbReference type="ARBA" id="ARBA00023224"/>
    </source>
</evidence>